<accession>A0A2A2KSM4</accession>
<evidence type="ECO:0000313" key="3">
    <source>
        <dbReference type="EMBL" id="PAV76827.1"/>
    </source>
</evidence>
<gene>
    <name evidence="3" type="ORF">WR25_25944</name>
</gene>
<dbReference type="EMBL" id="LIAE01007805">
    <property type="protein sequence ID" value="PAV76827.1"/>
    <property type="molecule type" value="Genomic_DNA"/>
</dbReference>
<dbReference type="STRING" id="2018661.A0A2A2KSM4"/>
<dbReference type="InterPro" id="IPR048255">
    <property type="entry name" value="IML1_N"/>
</dbReference>
<reference evidence="3 4" key="1">
    <citation type="journal article" date="2017" name="Curr. Biol.">
        <title>Genome architecture and evolution of a unichromosomal asexual nematode.</title>
        <authorList>
            <person name="Fradin H."/>
            <person name="Zegar C."/>
            <person name="Gutwein M."/>
            <person name="Lucas J."/>
            <person name="Kovtun M."/>
            <person name="Corcoran D."/>
            <person name="Baugh L.R."/>
            <person name="Kiontke K."/>
            <person name="Gunsalus K."/>
            <person name="Fitch D.H."/>
            <person name="Piano F."/>
        </authorList>
    </citation>
    <scope>NUCLEOTIDE SEQUENCE [LARGE SCALE GENOMIC DNA]</scope>
    <source>
        <strain evidence="3">PF1309</strain>
    </source>
</reference>
<dbReference type="GO" id="GO:0010508">
    <property type="term" value="P:positive regulation of autophagy"/>
    <property type="evidence" value="ECO:0007669"/>
    <property type="project" value="TreeGrafter"/>
</dbReference>
<feature type="region of interest" description="Disordered" evidence="1">
    <location>
        <begin position="1"/>
        <end position="41"/>
    </location>
</feature>
<sequence length="1384" mass="156808">MQLGLSTHSQPITTKTIDSSSTTLSRQQSSRSTASATPAKSRFRLVAHSTEPCRFCSKPSNSSDSKSRPVVERCSIHRVVVSNNAANQLDIDRNKVASNPVFLCLRHPSTTSALILRCSSALDIPNINSVPVISVDLTLYSDTPLARFFKHSEDVSVEKKNKEDVSLDNIQLTFKELYMSRADMWRIRNRLVESCAYQDKQMEFFKIYSRVSVSDLWRKGNLVDSGFVSNETRVVFRSSSSSVLIYIQMSSEMWQIESQGDLFFEKCVKGFMTELFDRWRFQKCSHYVSIVLCSRHYAMNVSEANRAIFPAANIDHRGRAFQDFYRLIVQNEHYEDWSRVLSTIKSGFKDYQPEIDIELHKYFPGIKFEISTAADGNFLHALNVSMNSFNVYHSDRRFETTGQQIIFVTAGCGVLNAEYSLVNLTKQRIIDMGISLDLVCLGEQPLHAVPLFVFHNPSNTEQYFIPHWMNYSYYKMAKRSAIAINFRPRINLPTEILQAKIGLRMGQQTDGEFDDMAVHDLNVMHKLVVNPKEDALQVAKSLIPEEELRAANLLFSSNTKEKANGNRSTRAITTRNHTRSDGMYYNENDSEENLTEEEAESSSSSNEMSDTWDGEKNTEAEESNSSEMAAGDRNGRDRTVLQRQRHLGERKKSMPQEVGQTVYTKKNSELGDYEADIDQEDCAYSRKVSAERRIITASAVTGSLDVKGIVIDQQHISQNGKGVSGRNYSRFNNKSNGYAKIGPIIRKMTVPNENSLDKLVVEHGVGLSSLKRNKIDERPQLNPFNPDRFFVQITSNRRRWIHVFPVDRQGRAKLAHHYVSGKSIVHIVQGDEDLPTDSMSNHKQQVSASFAVGSPNRRSDSPLSSTVTASASVAAAYGISPAAAPFLDRIDRKERTTSATLRSDAADEPDKLRVWAWGSTGEERWNPDVEISTDWKSLVRSALLPITTDYFADGKSLAKDYVFVDYTVSADLERGSSESRDEYDKRCSLWLKQTYEEMICQRLQRGFQIVLLPKAYIHNSIQKLVGDNFRDNDASAECYLSFCKIYHRLVLLPSGIKVNVFVPRIYRNFSSTLSNVHDANATRGSGSQPDQSNSPSLVGMSASPGRNSSDISSMLQKADSNSPSYNYYFKVPDAEMYEHSFTSFKPHNLDKLNWSLLDNNLLSKHNSDLFKENMKSYSARYMLVPHAAIQTRAYHVVNERIPGNQFRINPAEKLDPREQQNPNAFISWEEKMHNLLMHINRLTTASKSPASMNPSSLNADEESKMIGQVLSAFAATPDCGIRSLNKATLYPDKMFSSYKFINWLNEQVSGLTTREDALRYANSLVQRGRIGIIKTHEIERDEWESVVSTDMTCNLLKFGFQLCYIIDNATISRAEAEFDRGFSR</sequence>
<feature type="compositionally biased region" description="Acidic residues" evidence="1">
    <location>
        <begin position="588"/>
        <end position="600"/>
    </location>
</feature>
<feature type="compositionally biased region" description="Polar residues" evidence="1">
    <location>
        <begin position="1"/>
        <end position="12"/>
    </location>
</feature>
<organism evidence="3 4">
    <name type="scientific">Diploscapter pachys</name>
    <dbReference type="NCBI Taxonomy" id="2018661"/>
    <lineage>
        <taxon>Eukaryota</taxon>
        <taxon>Metazoa</taxon>
        <taxon>Ecdysozoa</taxon>
        <taxon>Nematoda</taxon>
        <taxon>Chromadorea</taxon>
        <taxon>Rhabditida</taxon>
        <taxon>Rhabditina</taxon>
        <taxon>Rhabditomorpha</taxon>
        <taxon>Rhabditoidea</taxon>
        <taxon>Rhabditidae</taxon>
        <taxon>Diploscapter</taxon>
    </lineage>
</organism>
<protein>
    <recommendedName>
        <fullName evidence="2">Vacuolar membrane-associated protein Iml1 N-terminal domain-containing protein</fullName>
    </recommendedName>
</protein>
<dbReference type="Proteomes" id="UP000218231">
    <property type="component" value="Unassembled WGS sequence"/>
</dbReference>
<keyword evidence="4" id="KW-1185">Reference proteome</keyword>
<dbReference type="OrthoDB" id="438939at2759"/>
<dbReference type="GO" id="GO:1990130">
    <property type="term" value="C:GATOR1 complex"/>
    <property type="evidence" value="ECO:0007669"/>
    <property type="project" value="TreeGrafter"/>
</dbReference>
<feature type="compositionally biased region" description="Polar residues" evidence="1">
    <location>
        <begin position="565"/>
        <end position="575"/>
    </location>
</feature>
<feature type="compositionally biased region" description="Polar residues" evidence="1">
    <location>
        <begin position="1104"/>
        <end position="1121"/>
    </location>
</feature>
<evidence type="ECO:0000259" key="2">
    <source>
        <dbReference type="Pfam" id="PF12257"/>
    </source>
</evidence>
<feature type="region of interest" description="Disordered" evidence="1">
    <location>
        <begin position="1080"/>
        <end position="1121"/>
    </location>
</feature>
<feature type="domain" description="Vacuolar membrane-associated protein Iml1 N-terminal" evidence="2">
    <location>
        <begin position="170"/>
        <end position="454"/>
    </location>
</feature>
<dbReference type="GO" id="GO:0005765">
    <property type="term" value="C:lysosomal membrane"/>
    <property type="evidence" value="ECO:0007669"/>
    <property type="project" value="TreeGrafter"/>
</dbReference>
<dbReference type="GO" id="GO:1904262">
    <property type="term" value="P:negative regulation of TORC1 signaling"/>
    <property type="evidence" value="ECO:0007669"/>
    <property type="project" value="TreeGrafter"/>
</dbReference>
<proteinExistence type="predicted"/>
<evidence type="ECO:0000313" key="4">
    <source>
        <dbReference type="Proteomes" id="UP000218231"/>
    </source>
</evidence>
<dbReference type="Pfam" id="PF12257">
    <property type="entry name" value="IML1"/>
    <property type="match status" value="1"/>
</dbReference>
<dbReference type="GO" id="GO:0034198">
    <property type="term" value="P:cellular response to amino acid starvation"/>
    <property type="evidence" value="ECO:0007669"/>
    <property type="project" value="TreeGrafter"/>
</dbReference>
<feature type="compositionally biased region" description="Polar residues" evidence="1">
    <location>
        <begin position="1080"/>
        <end position="1096"/>
    </location>
</feature>
<name>A0A2A2KSM4_9BILA</name>
<feature type="region of interest" description="Disordered" evidence="1">
    <location>
        <begin position="559"/>
        <end position="638"/>
    </location>
</feature>
<comment type="caution">
    <text evidence="3">The sequence shown here is derived from an EMBL/GenBank/DDBJ whole genome shotgun (WGS) entry which is preliminary data.</text>
</comment>
<dbReference type="PANTHER" id="PTHR13179:SF8">
    <property type="entry name" value="GATOR COMPLEX PROTEIN DEPDC5"/>
    <property type="match status" value="1"/>
</dbReference>
<dbReference type="InterPro" id="IPR027244">
    <property type="entry name" value="IML1"/>
</dbReference>
<dbReference type="GO" id="GO:0005096">
    <property type="term" value="F:GTPase activator activity"/>
    <property type="evidence" value="ECO:0007669"/>
    <property type="project" value="InterPro"/>
</dbReference>
<dbReference type="PANTHER" id="PTHR13179">
    <property type="entry name" value="DEP DOMAIN CONTAINING PROTEIN 5"/>
    <property type="match status" value="1"/>
</dbReference>
<feature type="compositionally biased region" description="Low complexity" evidence="1">
    <location>
        <begin position="13"/>
        <end position="37"/>
    </location>
</feature>
<evidence type="ECO:0000256" key="1">
    <source>
        <dbReference type="SAM" id="MobiDB-lite"/>
    </source>
</evidence>